<keyword evidence="5" id="KW-1185">Reference proteome</keyword>
<feature type="compositionally biased region" description="Basic and acidic residues" evidence="2">
    <location>
        <begin position="1"/>
        <end position="14"/>
    </location>
</feature>
<dbReference type="InterPro" id="IPR047343">
    <property type="entry name" value="RUSC1_2"/>
</dbReference>
<gene>
    <name evidence="4" type="primary">106664240</name>
</gene>
<dbReference type="InterPro" id="IPR058732">
    <property type="entry name" value="RUNDC1_M"/>
</dbReference>
<dbReference type="EnsemblMetazoa" id="XM_014389760.2">
    <property type="protein sequence ID" value="XP_014245246.1"/>
    <property type="gene ID" value="LOC106664240"/>
</dbReference>
<dbReference type="Pfam" id="PF02759">
    <property type="entry name" value="RUN"/>
    <property type="match status" value="1"/>
</dbReference>
<dbReference type="PANTHER" id="PTHR15591:SF19">
    <property type="entry name" value="RUN DOMAIN-CONTAINING PROTEIN 1 ISOFORM X1"/>
    <property type="match status" value="1"/>
</dbReference>
<dbReference type="CDD" id="cd17683">
    <property type="entry name" value="RUN_RUNDC1"/>
    <property type="match status" value="1"/>
</dbReference>
<evidence type="ECO:0000313" key="5">
    <source>
        <dbReference type="Proteomes" id="UP000494040"/>
    </source>
</evidence>
<accession>A0A8I6RKW4</accession>
<evidence type="ECO:0000259" key="3">
    <source>
        <dbReference type="PROSITE" id="PS50826"/>
    </source>
</evidence>
<dbReference type="KEGG" id="clec:106664240"/>
<dbReference type="PROSITE" id="PS50826">
    <property type="entry name" value="RUN"/>
    <property type="match status" value="1"/>
</dbReference>
<dbReference type="AlphaFoldDB" id="A0A8I6RKW4"/>
<dbReference type="SUPFAM" id="SSF140741">
    <property type="entry name" value="RUN domain-like"/>
    <property type="match status" value="1"/>
</dbReference>
<evidence type="ECO:0000313" key="4">
    <source>
        <dbReference type="EnsemblMetazoa" id="XP_014245246.1"/>
    </source>
</evidence>
<dbReference type="OrthoDB" id="10068328at2759"/>
<dbReference type="Gene3D" id="1.20.58.900">
    <property type="match status" value="1"/>
</dbReference>
<sequence length="523" mass="59381">MEDPVEEARVDSLEGKNFPECLESPTNSVDDERLQHLEEQYELMNSSLIALTTHFAQVQFRLRQIVEAGPEEKEKLLKSLVEFAFRGIPDVENGLFDYRLTENDKEIEDALNAQRAKQAELIEQLKKQLADLEAYAYEAGEGGPPQSLVIEKQRVIIDQLKSQLNLNVDGFDKMSVEELRTYVDNAVDEVILPLKMKEQLVVQLKTQLADLERFIQYLQGDAPASNNKCDCRCSGCGGHSDHDREHVKGKLITTVKRITALLHLFASAHLHAPKKFRRNSPKRTMKTKHWGDLRAQLEMAIESVVESAREPETYADSDYVSDSEYPTQSTSRLATVVRKHLAVGIQNLMQHGLFNFNNNMSVVPFTMCFKVKTTSGSCDMHAWELVLKFYDMKNGEKFNSTPARKLSQSFNLDIVGGCAISAKQSLLGVIGNIIASHDPYKRSYDSQFKALVCAGLNSKMLVQWLRLILRCQPLLELYYADWSYTVKTGFEDAFASLEKLNQFQFHLPVDLAVRQLNDIKDAF</sequence>
<feature type="domain" description="RUN" evidence="3">
    <location>
        <begin position="332"/>
        <end position="512"/>
    </location>
</feature>
<evidence type="ECO:0000256" key="1">
    <source>
        <dbReference type="SAM" id="Coils"/>
    </source>
</evidence>
<dbReference type="Pfam" id="PF26030">
    <property type="entry name" value="RUNDC1"/>
    <property type="match status" value="1"/>
</dbReference>
<dbReference type="OMA" id="THKGNHW"/>
<dbReference type="SMART" id="SM00593">
    <property type="entry name" value="RUN"/>
    <property type="match status" value="1"/>
</dbReference>
<evidence type="ECO:0000256" key="2">
    <source>
        <dbReference type="SAM" id="MobiDB-lite"/>
    </source>
</evidence>
<dbReference type="InterPro" id="IPR037213">
    <property type="entry name" value="Run_dom_sf"/>
</dbReference>
<feature type="region of interest" description="Disordered" evidence="2">
    <location>
        <begin position="1"/>
        <end position="27"/>
    </location>
</feature>
<name>A0A8I6RKW4_CIMLE</name>
<organism evidence="4 5">
    <name type="scientific">Cimex lectularius</name>
    <name type="common">Bed bug</name>
    <name type="synonym">Acanthia lectularia</name>
    <dbReference type="NCBI Taxonomy" id="79782"/>
    <lineage>
        <taxon>Eukaryota</taxon>
        <taxon>Metazoa</taxon>
        <taxon>Ecdysozoa</taxon>
        <taxon>Arthropoda</taxon>
        <taxon>Hexapoda</taxon>
        <taxon>Insecta</taxon>
        <taxon>Pterygota</taxon>
        <taxon>Neoptera</taxon>
        <taxon>Paraneoptera</taxon>
        <taxon>Hemiptera</taxon>
        <taxon>Heteroptera</taxon>
        <taxon>Panheteroptera</taxon>
        <taxon>Cimicomorpha</taxon>
        <taxon>Cimicidae</taxon>
        <taxon>Cimex</taxon>
    </lineage>
</organism>
<dbReference type="InterPro" id="IPR004012">
    <property type="entry name" value="Run_dom"/>
</dbReference>
<dbReference type="PANTHER" id="PTHR15591">
    <property type="entry name" value="RUN AND SH3 DOMAIN CONTAINING"/>
    <property type="match status" value="1"/>
</dbReference>
<dbReference type="EnsemblMetazoa" id="XM_014389759.2">
    <property type="protein sequence ID" value="XP_014245245.1"/>
    <property type="gene ID" value="LOC106664240"/>
</dbReference>
<keyword evidence="1" id="KW-0175">Coiled coil</keyword>
<protein>
    <recommendedName>
        <fullName evidence="3">RUN domain-containing protein</fullName>
    </recommendedName>
</protein>
<dbReference type="Proteomes" id="UP000494040">
    <property type="component" value="Unassembled WGS sequence"/>
</dbReference>
<proteinExistence type="predicted"/>
<reference evidence="4" key="1">
    <citation type="submission" date="2022-01" db="UniProtKB">
        <authorList>
            <consortium name="EnsemblMetazoa"/>
        </authorList>
    </citation>
    <scope>IDENTIFICATION</scope>
</reference>
<feature type="coiled-coil region" evidence="1">
    <location>
        <begin position="108"/>
        <end position="135"/>
    </location>
</feature>